<dbReference type="Gene3D" id="1.20.1250.20">
    <property type="entry name" value="MFS general substrate transporter like domains"/>
    <property type="match status" value="1"/>
</dbReference>
<keyword evidence="2" id="KW-0813">Transport</keyword>
<feature type="region of interest" description="Disordered" evidence="6">
    <location>
        <begin position="464"/>
        <end position="493"/>
    </location>
</feature>
<feature type="transmembrane region" description="Helical" evidence="7">
    <location>
        <begin position="239"/>
        <end position="258"/>
    </location>
</feature>
<evidence type="ECO:0000256" key="5">
    <source>
        <dbReference type="ARBA" id="ARBA00023136"/>
    </source>
</evidence>
<feature type="transmembrane region" description="Helical" evidence="7">
    <location>
        <begin position="217"/>
        <end position="233"/>
    </location>
</feature>
<evidence type="ECO:0000256" key="3">
    <source>
        <dbReference type="ARBA" id="ARBA00022692"/>
    </source>
</evidence>
<name>A0ABW2ABW4_9MICO</name>
<feature type="transmembrane region" description="Helical" evidence="7">
    <location>
        <begin position="82"/>
        <end position="105"/>
    </location>
</feature>
<evidence type="ECO:0000256" key="7">
    <source>
        <dbReference type="SAM" id="Phobius"/>
    </source>
</evidence>
<feature type="transmembrane region" description="Helical" evidence="7">
    <location>
        <begin position="153"/>
        <end position="173"/>
    </location>
</feature>
<dbReference type="Gene3D" id="1.20.1720.10">
    <property type="entry name" value="Multidrug resistance protein D"/>
    <property type="match status" value="1"/>
</dbReference>
<dbReference type="PANTHER" id="PTHR42718">
    <property type="entry name" value="MAJOR FACILITATOR SUPERFAMILY MULTIDRUG TRANSPORTER MFSC"/>
    <property type="match status" value="1"/>
</dbReference>
<protein>
    <submittedName>
        <fullName evidence="9">MFS transporter</fullName>
    </submittedName>
</protein>
<feature type="transmembrane region" description="Helical" evidence="7">
    <location>
        <begin position="179"/>
        <end position="197"/>
    </location>
</feature>
<comment type="caution">
    <text evidence="9">The sequence shown here is derived from an EMBL/GenBank/DDBJ whole genome shotgun (WGS) entry which is preliminary data.</text>
</comment>
<feature type="domain" description="Major facilitator superfamily (MFS) profile" evidence="8">
    <location>
        <begin position="20"/>
        <end position="459"/>
    </location>
</feature>
<dbReference type="PANTHER" id="PTHR42718:SF9">
    <property type="entry name" value="MAJOR FACILITATOR SUPERFAMILY MULTIDRUG TRANSPORTER MFSC"/>
    <property type="match status" value="1"/>
</dbReference>
<feature type="transmembrane region" description="Helical" evidence="7">
    <location>
        <begin position="408"/>
        <end position="429"/>
    </location>
</feature>
<feature type="transmembrane region" description="Helical" evidence="7">
    <location>
        <begin position="368"/>
        <end position="387"/>
    </location>
</feature>
<keyword evidence="4 7" id="KW-1133">Transmembrane helix</keyword>
<dbReference type="InterPro" id="IPR011701">
    <property type="entry name" value="MFS"/>
</dbReference>
<dbReference type="Pfam" id="PF07690">
    <property type="entry name" value="MFS_1"/>
    <property type="match status" value="1"/>
</dbReference>
<evidence type="ECO:0000256" key="6">
    <source>
        <dbReference type="SAM" id="MobiDB-lite"/>
    </source>
</evidence>
<evidence type="ECO:0000256" key="1">
    <source>
        <dbReference type="ARBA" id="ARBA00004651"/>
    </source>
</evidence>
<keyword evidence="3 7" id="KW-0812">Transmembrane</keyword>
<dbReference type="RefSeq" id="WP_382398329.1">
    <property type="nucleotide sequence ID" value="NZ_JBHSWH010000001.1"/>
</dbReference>
<evidence type="ECO:0000313" key="9">
    <source>
        <dbReference type="EMBL" id="MFC6704262.1"/>
    </source>
</evidence>
<feature type="transmembrane region" description="Helical" evidence="7">
    <location>
        <begin position="344"/>
        <end position="362"/>
    </location>
</feature>
<gene>
    <name evidence="9" type="ORF">ACFQDH_02980</name>
</gene>
<reference evidence="10" key="1">
    <citation type="journal article" date="2019" name="Int. J. Syst. Evol. Microbiol.">
        <title>The Global Catalogue of Microorganisms (GCM) 10K type strain sequencing project: providing services to taxonomists for standard genome sequencing and annotation.</title>
        <authorList>
            <consortium name="The Broad Institute Genomics Platform"/>
            <consortium name="The Broad Institute Genome Sequencing Center for Infectious Disease"/>
            <person name="Wu L."/>
            <person name="Ma J."/>
        </authorList>
    </citation>
    <scope>NUCLEOTIDE SEQUENCE [LARGE SCALE GENOMIC DNA]</scope>
    <source>
        <strain evidence="10">CCUG 58127</strain>
    </source>
</reference>
<keyword evidence="10" id="KW-1185">Reference proteome</keyword>
<feature type="transmembrane region" description="Helical" evidence="7">
    <location>
        <begin position="315"/>
        <end position="335"/>
    </location>
</feature>
<organism evidence="9 10">
    <name type="scientific">Flexivirga alba</name>
    <dbReference type="NCBI Taxonomy" id="702742"/>
    <lineage>
        <taxon>Bacteria</taxon>
        <taxon>Bacillati</taxon>
        <taxon>Actinomycetota</taxon>
        <taxon>Actinomycetes</taxon>
        <taxon>Micrococcales</taxon>
        <taxon>Dermacoccaceae</taxon>
        <taxon>Flexivirga</taxon>
    </lineage>
</organism>
<dbReference type="Proteomes" id="UP001596298">
    <property type="component" value="Unassembled WGS sequence"/>
</dbReference>
<feature type="transmembrane region" description="Helical" evidence="7">
    <location>
        <begin position="284"/>
        <end position="303"/>
    </location>
</feature>
<feature type="transmembrane region" description="Helical" evidence="7">
    <location>
        <begin position="49"/>
        <end position="70"/>
    </location>
</feature>
<sequence length="493" mass="50708">MSSRSSAPTRTGDSRLGLGFMTALVVASILNPLNTSSLATALTSITTDMHATAGQGALLVAAVYITSAVAQPVMGTLSTRLGAWRVLVVGLLMVVAAGLVGGFATSITALMASRVLIGIGTSSAVPSAMVLLRHRAEQRGIAAPTKELAILTAAGNVMAAAGLPVGGLLVQVFGWRSVFFINAPVAIVAVVMAFTWLPRSRSAGGKRPQPTRLDGQGVVLFTATIVALAVFLQDVTNPVWWVLGLAVVLGVALSAWELRAGRRGGRQPFIDVHLIASSAPLRAIYLRTFVLSLSVYSTLYGLAQWLGVVHGMSSSAVGILMLPQSILAAFAAFWAGRQPLVRRFVLAAGYLLMIAALTLAGAGLAGSIALAIATTVAMGLAFGVGMVGNQSALYLASTTEQFGVASGLLRTSSYVGGFVAMAIMGLIYASGVTDAALAGFAVVFLISGIATVLLGWRHVPIGTEPDSDPGEITSSGCHDHMGMTMDESGTGRR</sequence>
<evidence type="ECO:0000313" key="10">
    <source>
        <dbReference type="Proteomes" id="UP001596298"/>
    </source>
</evidence>
<accession>A0ABW2ABW4</accession>
<evidence type="ECO:0000256" key="4">
    <source>
        <dbReference type="ARBA" id="ARBA00022989"/>
    </source>
</evidence>
<dbReference type="InterPro" id="IPR020846">
    <property type="entry name" value="MFS_dom"/>
</dbReference>
<evidence type="ECO:0000259" key="8">
    <source>
        <dbReference type="PROSITE" id="PS50850"/>
    </source>
</evidence>
<proteinExistence type="predicted"/>
<feature type="transmembrane region" description="Helical" evidence="7">
    <location>
        <begin position="111"/>
        <end position="132"/>
    </location>
</feature>
<comment type="subcellular location">
    <subcellularLocation>
        <location evidence="1">Cell membrane</location>
        <topology evidence="1">Multi-pass membrane protein</topology>
    </subcellularLocation>
</comment>
<dbReference type="InterPro" id="IPR036259">
    <property type="entry name" value="MFS_trans_sf"/>
</dbReference>
<keyword evidence="5 7" id="KW-0472">Membrane</keyword>
<feature type="transmembrane region" description="Helical" evidence="7">
    <location>
        <begin position="435"/>
        <end position="456"/>
    </location>
</feature>
<evidence type="ECO:0000256" key="2">
    <source>
        <dbReference type="ARBA" id="ARBA00022448"/>
    </source>
</evidence>
<dbReference type="SUPFAM" id="SSF103473">
    <property type="entry name" value="MFS general substrate transporter"/>
    <property type="match status" value="1"/>
</dbReference>
<dbReference type="EMBL" id="JBHSWH010000001">
    <property type="protein sequence ID" value="MFC6704262.1"/>
    <property type="molecule type" value="Genomic_DNA"/>
</dbReference>
<dbReference type="PROSITE" id="PS50850">
    <property type="entry name" value="MFS"/>
    <property type="match status" value="1"/>
</dbReference>